<feature type="compositionally biased region" description="Basic and acidic residues" evidence="1">
    <location>
        <begin position="970"/>
        <end position="993"/>
    </location>
</feature>
<feature type="compositionally biased region" description="Basic residues" evidence="1">
    <location>
        <begin position="203"/>
        <end position="216"/>
    </location>
</feature>
<gene>
    <name evidence="3" type="ORF">PVMG_03205</name>
    <name evidence="2" type="ORF">PVMG_06278</name>
</gene>
<feature type="compositionally biased region" description="Polar residues" evidence="1">
    <location>
        <begin position="859"/>
        <end position="869"/>
    </location>
</feature>
<feature type="compositionally biased region" description="Basic residues" evidence="1">
    <location>
        <begin position="461"/>
        <end position="499"/>
    </location>
</feature>
<feature type="region of interest" description="Disordered" evidence="1">
    <location>
        <begin position="851"/>
        <end position="1111"/>
    </location>
</feature>
<dbReference type="Proteomes" id="UP000053776">
    <property type="component" value="Unassembled WGS sequence"/>
</dbReference>
<feature type="compositionally biased region" description="Basic residues" evidence="1">
    <location>
        <begin position="380"/>
        <end position="392"/>
    </location>
</feature>
<evidence type="ECO:0000256" key="1">
    <source>
        <dbReference type="SAM" id="MobiDB-lite"/>
    </source>
</evidence>
<feature type="compositionally biased region" description="Basic and acidic residues" evidence="1">
    <location>
        <begin position="119"/>
        <end position="149"/>
    </location>
</feature>
<reference evidence="2 4" key="1">
    <citation type="submission" date="2011-08" db="EMBL/GenBank/DDBJ databases">
        <title>The Genome Sequence of Plasmodium vivax Mauritania I.</title>
        <authorList>
            <consortium name="The Broad Institute Genome Sequencing Platform"/>
            <consortium name="The Broad Institute Genome Sequencing Center for Infectious Disease"/>
            <person name="Neafsey D."/>
            <person name="Carlton J."/>
            <person name="Barnwell J."/>
            <person name="Collins W."/>
            <person name="Escalante A."/>
            <person name="Mullikin J."/>
            <person name="Saul A."/>
            <person name="Guigo R."/>
            <person name="Camara F."/>
            <person name="Young S.K."/>
            <person name="Zeng Q."/>
            <person name="Gargeya S."/>
            <person name="Fitzgerald M."/>
            <person name="Haas B."/>
            <person name="Abouelleil A."/>
            <person name="Alvarado L."/>
            <person name="Arachchi H.M."/>
            <person name="Berlin A."/>
            <person name="Brown A."/>
            <person name="Chapman S.B."/>
            <person name="Chen Z."/>
            <person name="Dunbar C."/>
            <person name="Freedman E."/>
            <person name="Gearin G."/>
            <person name="Gellesch M."/>
            <person name="Goldberg J."/>
            <person name="Griggs A."/>
            <person name="Gujja S."/>
            <person name="Heiman D."/>
            <person name="Howarth C."/>
            <person name="Larson L."/>
            <person name="Lui A."/>
            <person name="MacDonald P.J.P."/>
            <person name="Montmayeur A."/>
            <person name="Murphy C."/>
            <person name="Neiman D."/>
            <person name="Pearson M."/>
            <person name="Priest M."/>
            <person name="Roberts A."/>
            <person name="Saif S."/>
            <person name="Shea T."/>
            <person name="Shenoy N."/>
            <person name="Sisk P."/>
            <person name="Stolte C."/>
            <person name="Sykes S."/>
            <person name="Wortman J."/>
            <person name="Nusbaum C."/>
            <person name="Birren B."/>
        </authorList>
    </citation>
    <scope>NUCLEOTIDE SEQUENCE [LARGE SCALE GENOMIC DNA]</scope>
    <source>
        <strain evidence="2 4">Mauritania I</strain>
    </source>
</reference>
<feature type="compositionally biased region" description="Polar residues" evidence="1">
    <location>
        <begin position="161"/>
        <end position="183"/>
    </location>
</feature>
<feature type="compositionally biased region" description="Basic and acidic residues" evidence="1">
    <location>
        <begin position="408"/>
        <end position="417"/>
    </location>
</feature>
<feature type="compositionally biased region" description="Basic and acidic residues" evidence="1">
    <location>
        <begin position="1"/>
        <end position="13"/>
    </location>
</feature>
<dbReference type="AlphaFoldDB" id="A0A0J9TEF7"/>
<feature type="compositionally biased region" description="Basic and acidic residues" evidence="1">
    <location>
        <begin position="545"/>
        <end position="580"/>
    </location>
</feature>
<feature type="compositionally biased region" description="Low complexity" evidence="1">
    <location>
        <begin position="337"/>
        <end position="348"/>
    </location>
</feature>
<feature type="compositionally biased region" description="Basic and acidic residues" evidence="1">
    <location>
        <begin position="590"/>
        <end position="623"/>
    </location>
</feature>
<sequence>MDLHDKRNGEKHHLSSGALEEVGQVASEKGSTNKRTYMKYHEGEDYSEGEKEDGRGVPHRGNRRPSRTSRSTDDDAVERGEADQLAKSKKKAKAVNELSSHALSPSGGANNPVSDADDQDSHDGGGHQREGNKWQNERGDHHHASEKRTYHMRKVVPYPSYTDTTSPGGKRNLLSNSIPSSASLKKGSAAQEDESTADEHSPKNKGSKIYKLKSKRGSSSFMCHPDGRRRRVSPTRRSSISQSSVGTSERSFQGGRHAKEGRGRCQREASHRSDRSGRSDGSYKHGKRDKRDRRDKRDKHSRRRRSESEEPRFTSSTHLKKGELPRRRAGTRRDVSSDGSCRSSGESSDNGRHRKTAITERDNERSDGSSRDHSPVVKKDYHHHAGRKRHRRSYDDASPYEQKYPTQEAKRGERTPHDYMVGGRGRPHGAHLSDESVRREDESSSEYRREAASSKTERNKIRQRGRSASRRSASRRSASRRSASRRSASRRSASRRSASRRSAISRSASRRSRSAERHPYSRRKRHYRLPAEEDSPNIYRKKYQSGKERQDWHKDGGYYYRREGEYEKDLPPKGNHRGEGPSRGGSAKLSDYREDPNLQRRTKEYPQSREWRERPLNPHRDEGNESATEGEEQKTNYHNYGREKGQRSGRNDLHQNHHSSRKRDRSEMDDEAATYEQADQGRHYYPPGEAYHARGRNPNKRLNTYKGDSDDEEKEAFKPRPDQRLPHRFERDWHANRRNEHPRRNGSCEKNGDVGSDLSVNELNFGRMKRKEVAEYVQVGGSVEIELLSDADFTNWASDHSGGEAGGEAANGGVEVEGDHRNGNHTRINFRNCHLRKFVLCGDQLRMGKLPPTKKRSVSVCSSDGNAYSHNKYAPPTRIANYKQSEYRQEKNPATSPVGNKYCDVPLEKRRGSHSDRSESPDSFGRSGYMSGKNSGTKNDSTIERRKQVPSVEGEANRRLSRSASPVRDALVERESGREGEFPGGARRGEDGSKFIGGHQVDHNERIRGSSRGSSRGRSRGSSRGSTFGAPHNAHGDCQTQEMIPPPRISDHGGVNQIEGEKDKAHSHGENHERRTPQHCADAHSGIKAKGEENHRADGKNDGDDTLITEKEEGNRAGAKVKVATTTPTWVNVPEWGTIPNYINEIIKNMNNSYEINEPIDVLNLKAGKSFRVPELLHLVKEMTSTKSFLDFLERRKEAQKKWKMVARNIMHEEFKLLSDSISRDVLDAKIKFLTSSLRSL</sequence>
<feature type="compositionally biased region" description="Basic and acidic residues" evidence="1">
    <location>
        <begin position="1089"/>
        <end position="1111"/>
    </location>
</feature>
<dbReference type="EMBL" id="KQ235028">
    <property type="protein sequence ID" value="KMZ94038.1"/>
    <property type="molecule type" value="Genomic_DNA"/>
</dbReference>
<feature type="compositionally biased region" description="Low complexity" evidence="1">
    <location>
        <begin position="235"/>
        <end position="248"/>
    </location>
</feature>
<feature type="compositionally biased region" description="Polar residues" evidence="1">
    <location>
        <begin position="97"/>
        <end position="113"/>
    </location>
</feature>
<accession>A0A0J9TEF7</accession>
<feature type="compositionally biased region" description="Basic residues" evidence="1">
    <location>
        <begin position="284"/>
        <end position="305"/>
    </location>
</feature>
<feature type="compositionally biased region" description="Basic and acidic residues" evidence="1">
    <location>
        <begin position="257"/>
        <end position="283"/>
    </location>
</feature>
<feature type="compositionally biased region" description="Basic and acidic residues" evidence="1">
    <location>
        <begin position="357"/>
        <end position="379"/>
    </location>
</feature>
<feature type="compositionally biased region" description="Basic and acidic residues" evidence="1">
    <location>
        <begin position="906"/>
        <end position="920"/>
    </location>
</feature>
<evidence type="ECO:0000313" key="3">
    <source>
        <dbReference type="EMBL" id="KMZ94038.1"/>
    </source>
</evidence>
<feature type="compositionally biased region" description="Basic and acidic residues" evidence="1">
    <location>
        <begin position="1059"/>
        <end position="1076"/>
    </location>
</feature>
<evidence type="ECO:0000313" key="2">
    <source>
        <dbReference type="EMBL" id="KMZ93825.1"/>
    </source>
</evidence>
<dbReference type="OrthoDB" id="385054at2759"/>
<feature type="region of interest" description="Disordered" evidence="1">
    <location>
        <begin position="1"/>
        <end position="755"/>
    </location>
</feature>
<feature type="compositionally biased region" description="Basic and acidic residues" evidence="1">
    <location>
        <begin position="631"/>
        <end position="655"/>
    </location>
</feature>
<feature type="compositionally biased region" description="Basic and acidic residues" evidence="1">
    <location>
        <begin position="431"/>
        <end position="460"/>
    </location>
</feature>
<feature type="compositionally biased region" description="Basic and acidic residues" evidence="1">
    <location>
        <begin position="39"/>
        <end position="56"/>
    </location>
</feature>
<name>A0A0J9TEF7_PLAVI</name>
<organism evidence="2 4">
    <name type="scientific">Plasmodium vivax Mauritania I</name>
    <dbReference type="NCBI Taxonomy" id="1035515"/>
    <lineage>
        <taxon>Eukaryota</taxon>
        <taxon>Sar</taxon>
        <taxon>Alveolata</taxon>
        <taxon>Apicomplexa</taxon>
        <taxon>Aconoidasida</taxon>
        <taxon>Haemosporida</taxon>
        <taxon>Plasmodiidae</taxon>
        <taxon>Plasmodium</taxon>
        <taxon>Plasmodium (Plasmodium)</taxon>
    </lineage>
</organism>
<dbReference type="EMBL" id="KQ235030">
    <property type="protein sequence ID" value="KMZ93825.1"/>
    <property type="molecule type" value="Genomic_DNA"/>
</dbReference>
<feature type="compositionally biased region" description="Basic residues" evidence="1">
    <location>
        <begin position="57"/>
        <end position="67"/>
    </location>
</feature>
<feature type="compositionally biased region" description="Basic and acidic residues" evidence="1">
    <location>
        <begin position="715"/>
        <end position="752"/>
    </location>
</feature>
<proteinExistence type="predicted"/>
<evidence type="ECO:0000313" key="4">
    <source>
        <dbReference type="Proteomes" id="UP000053776"/>
    </source>
</evidence>
<feature type="compositionally biased region" description="Basic and acidic residues" evidence="1">
    <location>
        <begin position="70"/>
        <end position="86"/>
    </location>
</feature>
<feature type="compositionally biased region" description="Basic and acidic residues" evidence="1">
    <location>
        <begin position="320"/>
        <end position="336"/>
    </location>
</feature>
<protein>
    <submittedName>
        <fullName evidence="2">Uncharacterized protein</fullName>
    </submittedName>
</protein>